<dbReference type="GO" id="GO:0046983">
    <property type="term" value="F:protein dimerization activity"/>
    <property type="evidence" value="ECO:0007669"/>
    <property type="project" value="InterPro"/>
</dbReference>
<name>A0A679KB37_BRACM</name>
<evidence type="ECO:0000256" key="2">
    <source>
        <dbReference type="ARBA" id="ARBA00023015"/>
    </source>
</evidence>
<keyword evidence="3" id="KW-0238">DNA-binding</keyword>
<dbReference type="GO" id="GO:0003700">
    <property type="term" value="F:DNA-binding transcription factor activity"/>
    <property type="evidence" value="ECO:0007669"/>
    <property type="project" value="InterPro"/>
</dbReference>
<dbReference type="EMBL" id="LR759745">
    <property type="protein sequence ID" value="CAA8404077.1"/>
    <property type="molecule type" value="Genomic_DNA"/>
</dbReference>
<keyword evidence="4" id="KW-0804">Transcription</keyword>
<organism evidence="7">
    <name type="scientific">Brassica campestris</name>
    <name type="common">Field mustard</name>
    <dbReference type="NCBI Taxonomy" id="3711"/>
    <lineage>
        <taxon>Eukaryota</taxon>
        <taxon>Viridiplantae</taxon>
        <taxon>Streptophyta</taxon>
        <taxon>Embryophyta</taxon>
        <taxon>Tracheophyta</taxon>
        <taxon>Spermatophyta</taxon>
        <taxon>Magnoliopsida</taxon>
        <taxon>eudicotyledons</taxon>
        <taxon>Gunneridae</taxon>
        <taxon>Pentapetalae</taxon>
        <taxon>rosids</taxon>
        <taxon>malvids</taxon>
        <taxon>Brassicales</taxon>
        <taxon>Brassicaceae</taxon>
        <taxon>Brassiceae</taxon>
        <taxon>Brassica</taxon>
    </lineage>
</organism>
<keyword evidence="5" id="KW-0539">Nucleus</keyword>
<accession>A0A679KB37</accession>
<dbReference type="HOGENOM" id="CLU_2530642_0_0_1"/>
<dbReference type="SMART" id="SM00353">
    <property type="entry name" value="HLH"/>
    <property type="match status" value="1"/>
</dbReference>
<dbReference type="STRING" id="51351.M4D5A1"/>
<evidence type="ECO:0000256" key="4">
    <source>
        <dbReference type="ARBA" id="ARBA00023163"/>
    </source>
</evidence>
<dbReference type="EnsemblPlants" id="Bra011658.1">
    <property type="protein sequence ID" value="Bra011658.1-P"/>
    <property type="gene ID" value="Bra011658"/>
</dbReference>
<accession>M4D5A1</accession>
<dbReference type="Pfam" id="PF23177">
    <property type="entry name" value="bHLH_IRO3"/>
    <property type="match status" value="1"/>
</dbReference>
<reference evidence="8 9" key="2">
    <citation type="journal article" date="2018" name="Hortic Res">
        <title>Improved Brassica rapa reference genome by single-molecule sequencing and chromosome conformation capture technologies.</title>
        <authorList>
            <person name="Zhang L."/>
            <person name="Cai X."/>
            <person name="Wu J."/>
            <person name="Liu M."/>
            <person name="Grob S."/>
            <person name="Cheng F."/>
            <person name="Liang J."/>
            <person name="Cai C."/>
            <person name="Liu Z."/>
            <person name="Liu B."/>
            <person name="Wang F."/>
            <person name="Li S."/>
            <person name="Liu F."/>
            <person name="Li X."/>
            <person name="Cheng L."/>
            <person name="Yang W."/>
            <person name="Li M.H."/>
            <person name="Grossniklaus U."/>
            <person name="Zheng H."/>
            <person name="Wang X."/>
        </authorList>
    </citation>
    <scope>NUCLEOTIDE SEQUENCE [LARGE SCALE GENOMIC DNA]</scope>
    <source>
        <strain evidence="8 9">cv. Chiifu-401-42</strain>
    </source>
</reference>
<dbReference type="SUPFAM" id="SSF47459">
    <property type="entry name" value="HLH, helix-loop-helix DNA-binding domain"/>
    <property type="match status" value="1"/>
</dbReference>
<dbReference type="EMBL" id="LR758786">
    <property type="protein sequence ID" value="CAA8392409.1"/>
    <property type="molecule type" value="Genomic_DNA"/>
</dbReference>
<evidence type="ECO:0000256" key="3">
    <source>
        <dbReference type="ARBA" id="ARBA00023125"/>
    </source>
</evidence>
<dbReference type="PANTHER" id="PTHR47001">
    <property type="entry name" value="TRANSCRIPTION FACTOR BHLH121"/>
    <property type="match status" value="1"/>
</dbReference>
<evidence type="ECO:0000313" key="8">
    <source>
        <dbReference type="EnsemblPlants" id="Bra011658.1-P"/>
    </source>
</evidence>
<sequence length="84" mass="9799">MVEVKEEPVSSRKIQKAEREKIRRDKLKEQFLELGDALDPNRPKSDKTSIIIDTIQILKDLMTQVDRLKAEYVALSEESREVDD</sequence>
<feature type="domain" description="BHLH" evidence="6">
    <location>
        <begin position="11"/>
        <end position="61"/>
    </location>
</feature>
<keyword evidence="2" id="KW-0805">Transcription regulation</keyword>
<dbReference type="GO" id="GO:0003677">
    <property type="term" value="F:DNA binding"/>
    <property type="evidence" value="ECO:0007669"/>
    <property type="project" value="UniProtKB-KW"/>
</dbReference>
<proteinExistence type="predicted"/>
<gene>
    <name evidence="7 8" type="primary">BrabHLH067</name>
</gene>
<evidence type="ECO:0000313" key="7">
    <source>
        <dbReference type="EMBL" id="CAA8287792.1"/>
    </source>
</evidence>
<dbReference type="EMBL" id="LR757563">
    <property type="protein sequence ID" value="CAA8287792.1"/>
    <property type="molecule type" value="Genomic_DNA"/>
</dbReference>
<reference evidence="7" key="3">
    <citation type="submission" date="2020-01" db="EMBL/GenBank/DDBJ databases">
        <authorList>
            <consortium name="Zhejiang university"/>
        </authorList>
    </citation>
    <scope>NUCLEOTIDE SEQUENCE</scope>
</reference>
<reference evidence="8" key="4">
    <citation type="submission" date="2023-03" db="UniProtKB">
        <authorList>
            <consortium name="EnsemblPlants"/>
        </authorList>
    </citation>
    <scope>IDENTIFICATION</scope>
    <source>
        <strain evidence="8">cv. Chiifu-401-42</strain>
    </source>
</reference>
<dbReference type="GO" id="GO:0005634">
    <property type="term" value="C:nucleus"/>
    <property type="evidence" value="ECO:0007669"/>
    <property type="project" value="UniProtKB-SubCell"/>
</dbReference>
<dbReference type="InterPro" id="IPR036638">
    <property type="entry name" value="HLH_DNA-bd_sf"/>
</dbReference>
<reference evidence="8 9" key="1">
    <citation type="journal article" date="2011" name="Nat. Genet.">
        <title>The genome of the mesopolyploid crop species Brassica rapa.</title>
        <authorList>
            <consortium name="Brassica rapa Genome Sequencing Project Consortium"/>
            <person name="Wang X."/>
            <person name="Wang H."/>
            <person name="Wang J."/>
            <person name="Sun R."/>
            <person name="Wu J."/>
            <person name="Liu S."/>
            <person name="Bai Y."/>
            <person name="Mun J.H."/>
            <person name="Bancroft I."/>
            <person name="Cheng F."/>
            <person name="Huang S."/>
            <person name="Li X."/>
            <person name="Hua W."/>
            <person name="Wang J."/>
            <person name="Wang X."/>
            <person name="Freeling M."/>
            <person name="Pires J.C."/>
            <person name="Paterson A.H."/>
            <person name="Chalhoub B."/>
            <person name="Wang B."/>
            <person name="Hayward A."/>
            <person name="Sharpe A.G."/>
            <person name="Park B.S."/>
            <person name="Weisshaar B."/>
            <person name="Liu B."/>
            <person name="Li B."/>
            <person name="Liu B."/>
            <person name="Tong C."/>
            <person name="Song C."/>
            <person name="Duran C."/>
            <person name="Peng C."/>
            <person name="Geng C."/>
            <person name="Koh C."/>
            <person name="Lin C."/>
            <person name="Edwards D."/>
            <person name="Mu D."/>
            <person name="Shen D."/>
            <person name="Soumpourou E."/>
            <person name="Li F."/>
            <person name="Fraser F."/>
            <person name="Conant G."/>
            <person name="Lassalle G."/>
            <person name="King G.J."/>
            <person name="Bonnema G."/>
            <person name="Tang H."/>
            <person name="Wang H."/>
            <person name="Belcram H."/>
            <person name="Zhou H."/>
            <person name="Hirakawa H."/>
            <person name="Abe H."/>
            <person name="Guo H."/>
            <person name="Wang H."/>
            <person name="Jin H."/>
            <person name="Parkin I.A."/>
            <person name="Batley J."/>
            <person name="Kim J.S."/>
            <person name="Just J."/>
            <person name="Li J."/>
            <person name="Xu J."/>
            <person name="Deng J."/>
            <person name="Kim J.A."/>
            <person name="Li J."/>
            <person name="Yu J."/>
            <person name="Meng J."/>
            <person name="Wang J."/>
            <person name="Min J."/>
            <person name="Poulain J."/>
            <person name="Wang J."/>
            <person name="Hatakeyama K."/>
            <person name="Wu K."/>
            <person name="Wang L."/>
            <person name="Fang L."/>
            <person name="Trick M."/>
            <person name="Links M.G."/>
            <person name="Zhao M."/>
            <person name="Jin M."/>
            <person name="Ramchiary N."/>
            <person name="Drou N."/>
            <person name="Berkman P.J."/>
            <person name="Cai Q."/>
            <person name="Huang Q."/>
            <person name="Li R."/>
            <person name="Tabata S."/>
            <person name="Cheng S."/>
            <person name="Zhang S."/>
            <person name="Zhang S."/>
            <person name="Huang S."/>
            <person name="Sato S."/>
            <person name="Sun S."/>
            <person name="Kwon S.J."/>
            <person name="Choi S.R."/>
            <person name="Lee T.H."/>
            <person name="Fan W."/>
            <person name="Zhao X."/>
            <person name="Tan X."/>
            <person name="Xu X."/>
            <person name="Wang Y."/>
            <person name="Qiu Y."/>
            <person name="Yin Y."/>
            <person name="Li Y."/>
            <person name="Du Y."/>
            <person name="Liao Y."/>
            <person name="Lim Y."/>
            <person name="Narusaka Y."/>
            <person name="Wang Y."/>
            <person name="Wang Z."/>
            <person name="Li Z."/>
            <person name="Wang Z."/>
            <person name="Xiong Z."/>
            <person name="Zhang Z."/>
        </authorList>
    </citation>
    <scope>NUCLEOTIDE SEQUENCE [LARGE SCALE GENOMIC DNA]</scope>
    <source>
        <strain evidence="8 9">cv. Chiifu-401-42</strain>
    </source>
</reference>
<keyword evidence="9" id="KW-1185">Reference proteome</keyword>
<comment type="subcellular location">
    <subcellularLocation>
        <location evidence="1">Nucleus</location>
    </subcellularLocation>
</comment>
<dbReference type="Proteomes" id="UP000011750">
    <property type="component" value="Chromosome A01"/>
</dbReference>
<evidence type="ECO:0000313" key="9">
    <source>
        <dbReference type="Proteomes" id="UP000011750"/>
    </source>
</evidence>
<dbReference type="InterPro" id="IPR057075">
    <property type="entry name" value="bHLH_IRO3"/>
</dbReference>
<evidence type="ECO:0000256" key="5">
    <source>
        <dbReference type="ARBA" id="ARBA00023242"/>
    </source>
</evidence>
<evidence type="ECO:0000256" key="1">
    <source>
        <dbReference type="ARBA" id="ARBA00004123"/>
    </source>
</evidence>
<dbReference type="GO" id="GO:0006879">
    <property type="term" value="P:intracellular iron ion homeostasis"/>
    <property type="evidence" value="ECO:0007669"/>
    <property type="project" value="InterPro"/>
</dbReference>
<evidence type="ECO:0000259" key="6">
    <source>
        <dbReference type="PROSITE" id="PS50888"/>
    </source>
</evidence>
<dbReference type="EMBL" id="LR756604">
    <property type="protein sequence ID" value="CAA8286825.1"/>
    <property type="molecule type" value="Genomic_DNA"/>
</dbReference>
<dbReference type="Gramene" id="Bra011658.1">
    <property type="protein sequence ID" value="Bra011658.1-P"/>
    <property type="gene ID" value="Bra011658"/>
</dbReference>
<dbReference type="InterPro" id="IPR011598">
    <property type="entry name" value="bHLH_dom"/>
</dbReference>
<dbReference type="InterPro" id="IPR044579">
    <property type="entry name" value="bHLH11/121"/>
</dbReference>
<protein>
    <recommendedName>
        <fullName evidence="6">BHLH domain-containing protein</fullName>
    </recommendedName>
</protein>
<dbReference type="Gene3D" id="4.10.280.10">
    <property type="entry name" value="Helix-loop-helix DNA-binding domain"/>
    <property type="match status" value="1"/>
</dbReference>
<dbReference type="PROSITE" id="PS50888">
    <property type="entry name" value="BHLH"/>
    <property type="match status" value="1"/>
</dbReference>
<dbReference type="PANTHER" id="PTHR47001:SF1">
    <property type="entry name" value="TRANSCRIPTION FACTOR BHLH11"/>
    <property type="match status" value="1"/>
</dbReference>
<dbReference type="AlphaFoldDB" id="A0A679KB37"/>